<evidence type="ECO:0000256" key="4">
    <source>
        <dbReference type="ARBA" id="ARBA00022771"/>
    </source>
</evidence>
<name>A0A9P1H8C7_9PEZI</name>
<evidence type="ECO:0000313" key="10">
    <source>
        <dbReference type="EMBL" id="CAI4217908.1"/>
    </source>
</evidence>
<feature type="region of interest" description="Disordered" evidence="8">
    <location>
        <begin position="1"/>
        <end position="22"/>
    </location>
</feature>
<feature type="domain" description="C2H2-type" evidence="9">
    <location>
        <begin position="145"/>
        <end position="175"/>
    </location>
</feature>
<feature type="domain" description="C2H2-type" evidence="9">
    <location>
        <begin position="84"/>
        <end position="111"/>
    </location>
</feature>
<evidence type="ECO:0000256" key="2">
    <source>
        <dbReference type="ARBA" id="ARBA00022723"/>
    </source>
</evidence>
<evidence type="ECO:0000259" key="9">
    <source>
        <dbReference type="PROSITE" id="PS50157"/>
    </source>
</evidence>
<dbReference type="InterPro" id="IPR050329">
    <property type="entry name" value="GLI_C2H2-zinc-finger"/>
</dbReference>
<dbReference type="InterPro" id="IPR036236">
    <property type="entry name" value="Znf_C2H2_sf"/>
</dbReference>
<evidence type="ECO:0000313" key="11">
    <source>
        <dbReference type="Proteomes" id="UP000838763"/>
    </source>
</evidence>
<dbReference type="FunFam" id="3.30.160.60:FF:000145">
    <property type="entry name" value="Zinc finger protein 574"/>
    <property type="match status" value="1"/>
</dbReference>
<keyword evidence="2" id="KW-0479">Metal-binding</keyword>
<evidence type="ECO:0000256" key="5">
    <source>
        <dbReference type="ARBA" id="ARBA00022833"/>
    </source>
</evidence>
<dbReference type="Pfam" id="PF00096">
    <property type="entry name" value="zf-C2H2"/>
    <property type="match status" value="2"/>
</dbReference>
<dbReference type="AlphaFoldDB" id="A0A9P1H8C7"/>
<dbReference type="GO" id="GO:0000981">
    <property type="term" value="F:DNA-binding transcription factor activity, RNA polymerase II-specific"/>
    <property type="evidence" value="ECO:0007669"/>
    <property type="project" value="UniProtKB-ARBA"/>
</dbReference>
<dbReference type="SUPFAM" id="SSF57667">
    <property type="entry name" value="beta-beta-alpha zinc fingers"/>
    <property type="match status" value="3"/>
</dbReference>
<feature type="domain" description="C2H2-type" evidence="9">
    <location>
        <begin position="349"/>
        <end position="378"/>
    </location>
</feature>
<feature type="domain" description="C2H2-type" evidence="9">
    <location>
        <begin position="241"/>
        <end position="271"/>
    </location>
</feature>
<protein>
    <recommendedName>
        <fullName evidence="9">C2H2-type domain-containing protein</fullName>
    </recommendedName>
</protein>
<reference evidence="10" key="1">
    <citation type="submission" date="2022-11" db="EMBL/GenBank/DDBJ databases">
        <authorList>
            <person name="Scott C."/>
            <person name="Bruce N."/>
        </authorList>
    </citation>
    <scope>NUCLEOTIDE SEQUENCE</scope>
</reference>
<dbReference type="GO" id="GO:0045944">
    <property type="term" value="P:positive regulation of transcription by RNA polymerase II"/>
    <property type="evidence" value="ECO:0007669"/>
    <property type="project" value="UniProtKB-ARBA"/>
</dbReference>
<dbReference type="Gene3D" id="3.30.160.60">
    <property type="entry name" value="Classic Zinc Finger"/>
    <property type="match status" value="6"/>
</dbReference>
<evidence type="ECO:0000256" key="8">
    <source>
        <dbReference type="SAM" id="MobiDB-lite"/>
    </source>
</evidence>
<dbReference type="PROSITE" id="PS00028">
    <property type="entry name" value="ZINC_FINGER_C2H2_1"/>
    <property type="match status" value="6"/>
</dbReference>
<evidence type="ECO:0000256" key="3">
    <source>
        <dbReference type="ARBA" id="ARBA00022737"/>
    </source>
</evidence>
<evidence type="ECO:0000256" key="6">
    <source>
        <dbReference type="ARBA" id="ARBA00023242"/>
    </source>
</evidence>
<gene>
    <name evidence="10" type="ORF">PPNO1_LOCUS7504</name>
</gene>
<dbReference type="PROSITE" id="PS50157">
    <property type="entry name" value="ZINC_FINGER_C2H2_2"/>
    <property type="match status" value="8"/>
</dbReference>
<dbReference type="FunFam" id="3.30.160.60:FF:000125">
    <property type="entry name" value="Putative zinc finger protein 143"/>
    <property type="match status" value="1"/>
</dbReference>
<keyword evidence="5" id="KW-0862">Zinc</keyword>
<proteinExistence type="predicted"/>
<dbReference type="InterPro" id="IPR013087">
    <property type="entry name" value="Znf_C2H2_type"/>
</dbReference>
<comment type="caution">
    <text evidence="10">The sequence shown here is derived from an EMBL/GenBank/DDBJ whole genome shotgun (WGS) entry which is preliminary data.</text>
</comment>
<evidence type="ECO:0000256" key="1">
    <source>
        <dbReference type="ARBA" id="ARBA00004123"/>
    </source>
</evidence>
<feature type="domain" description="C2H2-type" evidence="9">
    <location>
        <begin position="287"/>
        <end position="316"/>
    </location>
</feature>
<feature type="domain" description="C2H2-type" evidence="9">
    <location>
        <begin position="113"/>
        <end position="144"/>
    </location>
</feature>
<keyword evidence="11" id="KW-1185">Reference proteome</keyword>
<dbReference type="EMBL" id="CALLCH030000017">
    <property type="protein sequence ID" value="CAI4217908.1"/>
    <property type="molecule type" value="Genomic_DNA"/>
</dbReference>
<accession>A0A9P1H8C7</accession>
<keyword evidence="4 7" id="KW-0863">Zinc-finger</keyword>
<dbReference type="Proteomes" id="UP000838763">
    <property type="component" value="Unassembled WGS sequence"/>
</dbReference>
<sequence length="557" mass="62749">MSRKQESSAPTPPSSVKNDDKKYTCDHTGCNKAFNRPSRLTAHQRSHTGERPYICAFENCDKSYMEEKHLQQHIKGTHEEYRPFVCSHCSKAFGTSTRLLRHEAIHTHRNNQLRCVDFPPCERGFKQQSALERHIRSGHLNLKPYLCKEQDCGASYDSAGALRNHTNREHTENKFWCDECPRPEGSSPVVGFTTKSFLQAHMRNEHMNCVFCSFKCTSKYDLNKHIEVHHSGMTADDRKTFQCIHPGCDKKFTKRSNLNVHTRVAHEGVRFICGATDLTKSEGLETFPNEFGCARAFASKANLEDHVRHVHLGVPRLQRPNRRVTAAVQDNMDYLEEISGAIDADKRTVECPRLGCNQKFIRHHDLQLHLPTHDAEVQAPVSQVVNVAQLPGQGSNIVLSGQDGVNEVSMPDSLTPDPLWPESLWPGESFLTDPNSTQAPNLDLFHTPNDPAIDPALNAGASWPNEPRSLAPVLQATILTLRSRSRITTSSNPSTLPATTSGWLPSNRKWKFRSSAAMSTGFLKMLVSIHTFTRWTSSLTMILVMLRFEHSALRPCD</sequence>
<dbReference type="GO" id="GO:0008270">
    <property type="term" value="F:zinc ion binding"/>
    <property type="evidence" value="ECO:0007669"/>
    <property type="project" value="UniProtKB-KW"/>
</dbReference>
<keyword evidence="3" id="KW-0677">Repeat</keyword>
<dbReference type="PANTHER" id="PTHR19818">
    <property type="entry name" value="ZINC FINGER PROTEIN ZIC AND GLI"/>
    <property type="match status" value="1"/>
</dbReference>
<organism evidence="10 11">
    <name type="scientific">Parascedosporium putredinis</name>
    <dbReference type="NCBI Taxonomy" id="1442378"/>
    <lineage>
        <taxon>Eukaryota</taxon>
        <taxon>Fungi</taxon>
        <taxon>Dikarya</taxon>
        <taxon>Ascomycota</taxon>
        <taxon>Pezizomycotina</taxon>
        <taxon>Sordariomycetes</taxon>
        <taxon>Hypocreomycetidae</taxon>
        <taxon>Microascales</taxon>
        <taxon>Microascaceae</taxon>
        <taxon>Parascedosporium</taxon>
    </lineage>
</organism>
<dbReference type="OrthoDB" id="4748970at2759"/>
<dbReference type="PANTHER" id="PTHR19818:SF139">
    <property type="entry name" value="PAIR-RULE PROTEIN ODD-PAIRED"/>
    <property type="match status" value="1"/>
</dbReference>
<keyword evidence="6" id="KW-0539">Nucleus</keyword>
<dbReference type="SMART" id="SM00355">
    <property type="entry name" value="ZnF_C2H2"/>
    <property type="match status" value="10"/>
</dbReference>
<feature type="domain" description="C2H2-type" evidence="9">
    <location>
        <begin position="53"/>
        <end position="83"/>
    </location>
</feature>
<evidence type="ECO:0000256" key="7">
    <source>
        <dbReference type="PROSITE-ProRule" id="PRU00042"/>
    </source>
</evidence>
<dbReference type="GO" id="GO:0000978">
    <property type="term" value="F:RNA polymerase II cis-regulatory region sequence-specific DNA binding"/>
    <property type="evidence" value="ECO:0007669"/>
    <property type="project" value="TreeGrafter"/>
</dbReference>
<dbReference type="GO" id="GO:0005634">
    <property type="term" value="C:nucleus"/>
    <property type="evidence" value="ECO:0007669"/>
    <property type="project" value="UniProtKB-SubCell"/>
</dbReference>
<comment type="subcellular location">
    <subcellularLocation>
        <location evidence="1">Nucleus</location>
    </subcellularLocation>
</comment>
<feature type="domain" description="C2H2-type" evidence="9">
    <location>
        <begin position="23"/>
        <end position="52"/>
    </location>
</feature>